<name>A0A931C3X9_9ACTN</name>
<dbReference type="SUPFAM" id="SSF53167">
    <property type="entry name" value="Purine and uridine phosphorylases"/>
    <property type="match status" value="1"/>
</dbReference>
<dbReference type="EMBL" id="JADQTO010000001">
    <property type="protein sequence ID" value="MBG0560122.1"/>
    <property type="molecule type" value="Genomic_DNA"/>
</dbReference>
<reference evidence="2" key="1">
    <citation type="submission" date="2020-11" db="EMBL/GenBank/DDBJ databases">
        <title>Isolation and identification of active actinomycetes.</title>
        <authorList>
            <person name="Sun X."/>
        </authorList>
    </citation>
    <scope>NUCLEOTIDE SEQUENCE</scope>
    <source>
        <strain evidence="2">NEAU-A11</strain>
    </source>
</reference>
<dbReference type="RefSeq" id="WP_196411933.1">
    <property type="nucleotide sequence ID" value="NZ_JADQTO010000001.1"/>
</dbReference>
<dbReference type="Pfam" id="PF25000">
    <property type="entry name" value="DUF7779"/>
    <property type="match status" value="1"/>
</dbReference>
<dbReference type="CDD" id="cd00093">
    <property type="entry name" value="HTH_XRE"/>
    <property type="match status" value="1"/>
</dbReference>
<dbReference type="InterPro" id="IPR010982">
    <property type="entry name" value="Lambda_DNA-bd_dom_sf"/>
</dbReference>
<comment type="caution">
    <text evidence="2">The sequence shown here is derived from an EMBL/GenBank/DDBJ whole genome shotgun (WGS) entry which is preliminary data.</text>
</comment>
<dbReference type="SUPFAM" id="SSF47413">
    <property type="entry name" value="lambda repressor-like DNA-binding domains"/>
    <property type="match status" value="1"/>
</dbReference>
<accession>A0A931C3X9</accession>
<dbReference type="Pfam" id="PF19956">
    <property type="entry name" value="EAD2"/>
    <property type="match status" value="1"/>
</dbReference>
<dbReference type="SUPFAM" id="SSF48452">
    <property type="entry name" value="TPR-like"/>
    <property type="match status" value="2"/>
</dbReference>
<dbReference type="InterPro" id="IPR035994">
    <property type="entry name" value="Nucleoside_phosphorylase_sf"/>
</dbReference>
<dbReference type="Gene3D" id="3.40.50.300">
    <property type="entry name" value="P-loop containing nucleotide triphosphate hydrolases"/>
    <property type="match status" value="1"/>
</dbReference>
<dbReference type="Pfam" id="PF13374">
    <property type="entry name" value="TPR_10"/>
    <property type="match status" value="1"/>
</dbReference>
<feature type="domain" description="HTH cro/C1-type" evidence="1">
    <location>
        <begin position="12"/>
        <end position="73"/>
    </location>
</feature>
<dbReference type="Pfam" id="PF13424">
    <property type="entry name" value="TPR_12"/>
    <property type="match status" value="3"/>
</dbReference>
<keyword evidence="3" id="KW-1185">Reference proteome</keyword>
<dbReference type="InterPro" id="IPR053137">
    <property type="entry name" value="NLR-like"/>
</dbReference>
<dbReference type="GO" id="GO:0003824">
    <property type="term" value="F:catalytic activity"/>
    <property type="evidence" value="ECO:0007669"/>
    <property type="project" value="InterPro"/>
</dbReference>
<dbReference type="PROSITE" id="PS50943">
    <property type="entry name" value="HTH_CROC1"/>
    <property type="match status" value="1"/>
</dbReference>
<dbReference type="InterPro" id="IPR001387">
    <property type="entry name" value="Cro/C1-type_HTH"/>
</dbReference>
<dbReference type="GO" id="GO:0003677">
    <property type="term" value="F:DNA binding"/>
    <property type="evidence" value="ECO:0007669"/>
    <property type="project" value="InterPro"/>
</dbReference>
<dbReference type="Pfam" id="PF19916">
    <property type="entry name" value="VMAP-M0"/>
    <property type="match status" value="1"/>
</dbReference>
<dbReference type="Gene3D" id="1.25.40.10">
    <property type="entry name" value="Tetratricopeptide repeat domain"/>
    <property type="match status" value="3"/>
</dbReference>
<dbReference type="SMART" id="SM00530">
    <property type="entry name" value="HTH_XRE"/>
    <property type="match status" value="1"/>
</dbReference>
<dbReference type="Pfam" id="PF01381">
    <property type="entry name" value="HTH_3"/>
    <property type="match status" value="1"/>
</dbReference>
<proteinExistence type="predicted"/>
<dbReference type="SUPFAM" id="SSF52540">
    <property type="entry name" value="P-loop containing nucleoside triphosphate hydrolases"/>
    <property type="match status" value="1"/>
</dbReference>
<dbReference type="GO" id="GO:0043531">
    <property type="term" value="F:ADP binding"/>
    <property type="evidence" value="ECO:0007669"/>
    <property type="project" value="InterPro"/>
</dbReference>
<dbReference type="GO" id="GO:0009116">
    <property type="term" value="P:nucleoside metabolic process"/>
    <property type="evidence" value="ECO:0007669"/>
    <property type="project" value="InterPro"/>
</dbReference>
<evidence type="ECO:0000313" key="3">
    <source>
        <dbReference type="Proteomes" id="UP000598146"/>
    </source>
</evidence>
<organism evidence="2 3">
    <name type="scientific">Actinoplanes aureus</name>
    <dbReference type="NCBI Taxonomy" id="2792083"/>
    <lineage>
        <taxon>Bacteria</taxon>
        <taxon>Bacillati</taxon>
        <taxon>Actinomycetota</taxon>
        <taxon>Actinomycetes</taxon>
        <taxon>Micromonosporales</taxon>
        <taxon>Micromonosporaceae</taxon>
        <taxon>Actinoplanes</taxon>
    </lineage>
</organism>
<evidence type="ECO:0000259" key="1">
    <source>
        <dbReference type="PROSITE" id="PS50943"/>
    </source>
</evidence>
<dbReference type="InterPro" id="IPR027417">
    <property type="entry name" value="P-loop_NTPase"/>
</dbReference>
<dbReference type="InterPro" id="IPR045555">
    <property type="entry name" value="VMAP-M0"/>
</dbReference>
<sequence>MADSTAVIADQVKRLRVERGWSARQLAEECVRAGAPSLTRATIAKIESRVRKSVTAHELATLARVLGVRPTDLSSPTDDAGDVTVGILTALPVAAAAVSAVMEDVETVEMDSGPNLYHVGYLPSSDPGRRHRVAATTVARNAAGDLAAVCNDLVLSFPRVRCVVVVGVAAVGPAAVGGTERPTRLGDVVLANKLVELPARAPAGRSRGAARTIGGLSKELHEAAAYLADAEQGGLVDQEFRRPLAVRTGQAGAFARPAAADPPTIHHGALASVGQLARDDWPGELATEPDVIAVDTVSATAAMSAWQRGVGWFVVDGVADYGPESKVGDRWQAYAAMTAAVCLRALLSVCSPSAAEAAPTPVKGRRGATGELRQALITELLDLPFIGALSDRRLLVNLMSRDAADFRGAVERSEPRLHVVEIVIACMETRGGLRALASALEVMAPEQAATRRVRQLVERASLESLLPEAEVTAAADLLRRLADAVPRATWIGLSDQLSATGVGEADDVVDVYRQLVALAPDQSGTPPAVRLVSHVAKQTTGPIATELEHWVDRVVRYLDLPDDAVPQTQSAVESLIGESELVLEPSYADSDAMSAQIDLRPRATTTSPAGRRELPQVWGDVPARNPSFTGRLDLLEALHDSLTGQVTAVLPNALHGMGGVGKTQLAIEYIHRHSGEYDLVWWIPAEQHGQILASLTALAQRLRLDVSPEANSSVPAVREALSTGATPYDRWLLVFDNAEDVGDVRAFFPTGGTGKILVTARNPEWALVAHALEVDVFTRAESVQFLTARTPVLSASDADRLAEALGDLPLAVEQAAAWMAVTGMPVDEYLALLDHKRMELLDAEPSPNYERSVAAAWEMALERLASINQAALDLLQICAFFAPQPIPRELFVGAPSVPITDELDAALADPFRLGRALRDIQRYALAKMDHRRGTLQIHRLVQAVVVGRMDLQRRALMRRGAHVLLANGNPGSPSRPERWTRYQALLPHVIVSRAVESTEAPVRELVFGMAEFLYHWGDYEGCESLVSDAYRHRLDDLGEADPYTLRLATYLGFIRRVMGRYRDAAELSRRTLDLYEDTLGAEDEGTLDAKSTLVAADLRIRGEFAEAREIDEQVLAVSRRAFGEDDPATLKFAYSLASSLRLMGDFRQAAMLDEDTYRRQSEVLGAEAEPTLLTLDALATDKRECGDYLGARMLQQEAYRRCVEEFGADNPAALRTARNLAVAHRAAGDHQTAYRLAKETLERFYRRYGDDHPDTMVAALSFSVDLRCAGELEAARSLTDATVERFRRSFGERHPYTLAARVNLAVVQRLEGELSEAREANQATLDALSARLGPDHPMTLACAVNLASDRFALDEIQSAYEQDTDTLIRLERVWGIEHPSTLACAVNLSLDLRALGRVSEGDKILSDAMVRYRRVLGERHIATLNALQAIRANREIDLPSI</sequence>
<dbReference type="Gene3D" id="1.10.260.40">
    <property type="entry name" value="lambda repressor-like DNA-binding domains"/>
    <property type="match status" value="1"/>
</dbReference>
<dbReference type="PANTHER" id="PTHR46082">
    <property type="entry name" value="ATP/GTP-BINDING PROTEIN-RELATED"/>
    <property type="match status" value="1"/>
</dbReference>
<evidence type="ECO:0000313" key="2">
    <source>
        <dbReference type="EMBL" id="MBG0560122.1"/>
    </source>
</evidence>
<dbReference type="PANTHER" id="PTHR46082:SF6">
    <property type="entry name" value="AAA+ ATPASE DOMAIN-CONTAINING PROTEIN-RELATED"/>
    <property type="match status" value="1"/>
</dbReference>
<dbReference type="NCBIfam" id="NF040586">
    <property type="entry name" value="FxSxx_TPR"/>
    <property type="match status" value="1"/>
</dbReference>
<dbReference type="Gene3D" id="3.40.50.1580">
    <property type="entry name" value="Nucleoside phosphorylase domain"/>
    <property type="match status" value="1"/>
</dbReference>
<dbReference type="Pfam" id="PF00931">
    <property type="entry name" value="NB-ARC"/>
    <property type="match status" value="1"/>
</dbReference>
<dbReference type="InterPro" id="IPR011990">
    <property type="entry name" value="TPR-like_helical_dom_sf"/>
</dbReference>
<gene>
    <name evidence="2" type="ORF">I4J89_01405</name>
</gene>
<dbReference type="InterPro" id="IPR002182">
    <property type="entry name" value="NB-ARC"/>
</dbReference>
<dbReference type="Proteomes" id="UP000598146">
    <property type="component" value="Unassembled WGS sequence"/>
</dbReference>
<dbReference type="InterPro" id="IPR045431">
    <property type="entry name" value="EAD2"/>
</dbReference>
<dbReference type="InterPro" id="IPR056681">
    <property type="entry name" value="DUF7779"/>
</dbReference>
<protein>
    <submittedName>
        <fullName evidence="2">Tetratricopeptide repeat protein</fullName>
    </submittedName>
</protein>